<keyword evidence="1" id="KW-0677">Repeat</keyword>
<feature type="compositionally biased region" description="Low complexity" evidence="4">
    <location>
        <begin position="415"/>
        <end position="424"/>
    </location>
</feature>
<feature type="transmembrane region" description="Helical" evidence="5">
    <location>
        <begin position="878"/>
        <end position="899"/>
    </location>
</feature>
<dbReference type="AlphaFoldDB" id="A0A7J6NAK0"/>
<dbReference type="PROSITE" id="PS50005">
    <property type="entry name" value="TPR"/>
    <property type="match status" value="1"/>
</dbReference>
<gene>
    <name evidence="6" type="ORF">FOZ60_012856</name>
</gene>
<feature type="compositionally biased region" description="Low complexity" evidence="4">
    <location>
        <begin position="1"/>
        <end position="13"/>
    </location>
</feature>
<dbReference type="PANTHER" id="PTHR22904">
    <property type="entry name" value="TPR REPEAT CONTAINING PROTEIN"/>
    <property type="match status" value="1"/>
</dbReference>
<reference evidence="6 7" key="1">
    <citation type="submission" date="2020-04" db="EMBL/GenBank/DDBJ databases">
        <title>Perkinsus olseni comparative genomics.</title>
        <authorList>
            <person name="Bogema D.R."/>
        </authorList>
    </citation>
    <scope>NUCLEOTIDE SEQUENCE [LARGE SCALE GENOMIC DNA]</scope>
    <source>
        <strain evidence="6">00978-12</strain>
    </source>
</reference>
<feature type="region of interest" description="Disordered" evidence="4">
    <location>
        <begin position="758"/>
        <end position="793"/>
    </location>
</feature>
<sequence length="907" mass="97599">MISKSSDESPSTSEGWRKLGNEQLERGAIEDAVSSYTNSIELKPEDSIAWSNRSAANALAGKLEEALSDAQQCVKLSPHWAKAHFRVAKALEGLHRYQDAVAELEAAKDSCEDPEGMLTGALESCRENMKRQLLIGRWRGKVTEKLGGYQQIMEFFDNGDMRVAVMGKAQDAAYKLDTTADPMVLHIDLAPDHPMRKDDNSNAVSYIVRFPDEDTLDMCCPYSTNDLPKTFDGPGFVRMDRNNKGEKIDKKDEQWIEAPELEELKGLSDRDIMLKYVREFCEVLKSAAKEGDQEFQGVRSSPPAIIFLSKVPEAKDEKTQESNKEMLKMLAINVKVNALEQKYGSDVTQAGFLLAAQQEEKRLDDREMDRAVMELRLRMLQTGIINEDYLKEARETLKDPSLVTPSQLDGAPVVVESAASSSTARGRLQKKLDERNKSSNASNGDDNEGKSTPEESNTGGKSRRKRRKGEEGCLLEDDYGHLDNRHGKKKVSTPPGEKAATTPGEKAATTPAEKADTTPGEKAGTTTPAEAVATPETATPPAEKAATTTLPEKAATTPAETTATPAETSATPAETSATPAETTATPAETTATPAETTATPAETAATPAETASSTPQTDESEGDVCVGKAVPPSGTDDVIIEAAAEFTEDTHNTESLEGVAREEKKLDTIESEAAMEYDKEKVKDDVVTPSTHESKEVEVAEADVTPHGGEEIRFSSFSEVDVPSVDEVAEEAAEMAVEGGDHPSRGGVTEVTVVDAGASSGMIHRHASEEARSERRLSNGVPITPTMLSAEAPTPVDDVGEVEFPQLPLLTEPVGRVPVTPTLHTGDIDGVSETSEVSVDPATAHGVPLTPTEKVSYEEVEVSPSEPPSPSRWSNEDLYFGAGLIVGGIAVFGITLSLLKRSNATGR</sequence>
<evidence type="ECO:0000256" key="1">
    <source>
        <dbReference type="ARBA" id="ARBA00022737"/>
    </source>
</evidence>
<feature type="repeat" description="TPR" evidence="3">
    <location>
        <begin position="13"/>
        <end position="46"/>
    </location>
</feature>
<evidence type="ECO:0000256" key="5">
    <source>
        <dbReference type="SAM" id="Phobius"/>
    </source>
</evidence>
<dbReference type="SMART" id="SM00028">
    <property type="entry name" value="TPR"/>
    <property type="match status" value="3"/>
</dbReference>
<evidence type="ECO:0000256" key="2">
    <source>
        <dbReference type="ARBA" id="ARBA00022803"/>
    </source>
</evidence>
<feature type="compositionally biased region" description="Low complexity" evidence="4">
    <location>
        <begin position="525"/>
        <end position="615"/>
    </location>
</feature>
<dbReference type="InterPro" id="IPR019734">
    <property type="entry name" value="TPR_rpt"/>
</dbReference>
<dbReference type="InterPro" id="IPR011990">
    <property type="entry name" value="TPR-like_helical_dom_sf"/>
</dbReference>
<dbReference type="SUPFAM" id="SSF48452">
    <property type="entry name" value="TPR-like"/>
    <property type="match status" value="1"/>
</dbReference>
<dbReference type="OrthoDB" id="194358at2759"/>
<evidence type="ECO:0000256" key="4">
    <source>
        <dbReference type="SAM" id="MobiDB-lite"/>
    </source>
</evidence>
<evidence type="ECO:0000256" key="3">
    <source>
        <dbReference type="PROSITE-ProRule" id="PRU00339"/>
    </source>
</evidence>
<feature type="region of interest" description="Disordered" evidence="4">
    <location>
        <begin position="676"/>
        <end position="707"/>
    </location>
</feature>
<dbReference type="Proteomes" id="UP000541610">
    <property type="component" value="Unassembled WGS sequence"/>
</dbReference>
<keyword evidence="5" id="KW-0812">Transmembrane</keyword>
<feature type="region of interest" description="Disordered" evidence="4">
    <location>
        <begin position="1"/>
        <end position="22"/>
    </location>
</feature>
<keyword evidence="2 3" id="KW-0802">TPR repeat</keyword>
<feature type="compositionally biased region" description="Basic and acidic residues" evidence="4">
    <location>
        <begin position="766"/>
        <end position="777"/>
    </location>
</feature>
<feature type="region of interest" description="Disordered" evidence="4">
    <location>
        <begin position="816"/>
        <end position="874"/>
    </location>
</feature>
<evidence type="ECO:0000313" key="6">
    <source>
        <dbReference type="EMBL" id="KAF4680875.1"/>
    </source>
</evidence>
<name>A0A7J6NAK0_PEROL</name>
<comment type="caution">
    <text evidence="6">The sequence shown here is derived from an EMBL/GenBank/DDBJ whole genome shotgun (WGS) entry which is preliminary data.</text>
</comment>
<proteinExistence type="predicted"/>
<evidence type="ECO:0000313" key="7">
    <source>
        <dbReference type="Proteomes" id="UP000541610"/>
    </source>
</evidence>
<dbReference type="Gene3D" id="1.25.40.10">
    <property type="entry name" value="Tetratricopeptide repeat domain"/>
    <property type="match status" value="1"/>
</dbReference>
<dbReference type="PANTHER" id="PTHR22904:SF523">
    <property type="entry name" value="STRESS-INDUCED-PHOSPHOPROTEIN 1"/>
    <property type="match status" value="1"/>
</dbReference>
<dbReference type="GO" id="GO:0051879">
    <property type="term" value="F:Hsp90 protein binding"/>
    <property type="evidence" value="ECO:0007669"/>
    <property type="project" value="TreeGrafter"/>
</dbReference>
<keyword evidence="5" id="KW-0472">Membrane</keyword>
<dbReference type="EMBL" id="JABANP010000564">
    <property type="protein sequence ID" value="KAF4680875.1"/>
    <property type="molecule type" value="Genomic_DNA"/>
</dbReference>
<feature type="region of interest" description="Disordered" evidence="4">
    <location>
        <begin position="415"/>
        <end position="634"/>
    </location>
</feature>
<organism evidence="6 7">
    <name type="scientific">Perkinsus olseni</name>
    <name type="common">Perkinsus atlanticus</name>
    <dbReference type="NCBI Taxonomy" id="32597"/>
    <lineage>
        <taxon>Eukaryota</taxon>
        <taxon>Sar</taxon>
        <taxon>Alveolata</taxon>
        <taxon>Perkinsozoa</taxon>
        <taxon>Perkinsea</taxon>
        <taxon>Perkinsida</taxon>
        <taxon>Perkinsidae</taxon>
        <taxon>Perkinsus</taxon>
    </lineage>
</organism>
<accession>A0A7J6NAK0</accession>
<feature type="compositionally biased region" description="Basic and acidic residues" evidence="4">
    <location>
        <begin position="676"/>
        <end position="698"/>
    </location>
</feature>
<keyword evidence="5" id="KW-1133">Transmembrane helix</keyword>
<protein>
    <submittedName>
        <fullName evidence="6">Uncharacterized protein</fullName>
    </submittedName>
</protein>